<evidence type="ECO:0000313" key="6">
    <source>
        <dbReference type="Proteomes" id="UP000011863"/>
    </source>
</evidence>
<dbReference type="InterPro" id="IPR036388">
    <property type="entry name" value="WH-like_DNA-bd_sf"/>
</dbReference>
<accession>A0A6C7EK81</accession>
<dbReference type="InterPro" id="IPR036390">
    <property type="entry name" value="WH_DNA-bd_sf"/>
</dbReference>
<evidence type="ECO:0000259" key="4">
    <source>
        <dbReference type="PROSITE" id="PS50949"/>
    </source>
</evidence>
<feature type="domain" description="HTH gntR-type" evidence="4">
    <location>
        <begin position="9"/>
        <end position="75"/>
    </location>
</feature>
<dbReference type="Pfam" id="PF00392">
    <property type="entry name" value="GntR"/>
    <property type="match status" value="1"/>
</dbReference>
<evidence type="ECO:0000256" key="2">
    <source>
        <dbReference type="ARBA" id="ARBA00023125"/>
    </source>
</evidence>
<gene>
    <name evidence="5" type="ORF">YM304_40420</name>
</gene>
<name>A0A6C7EK81_ILUCY</name>
<dbReference type="PANTHER" id="PTHR44846">
    <property type="entry name" value="MANNOSYL-D-GLYCERATE TRANSPORT/METABOLISM SYSTEM REPRESSOR MNGR-RELATED"/>
    <property type="match status" value="1"/>
</dbReference>
<dbReference type="GO" id="GO:0003677">
    <property type="term" value="F:DNA binding"/>
    <property type="evidence" value="ECO:0007669"/>
    <property type="project" value="UniProtKB-KW"/>
</dbReference>
<dbReference type="InterPro" id="IPR050679">
    <property type="entry name" value="Bact_HTH_transcr_reg"/>
</dbReference>
<dbReference type="SUPFAM" id="SSF46785">
    <property type="entry name" value="Winged helix' DNA-binding domain"/>
    <property type="match status" value="1"/>
</dbReference>
<dbReference type="InterPro" id="IPR028978">
    <property type="entry name" value="Chorismate_lyase_/UTRA_dom_sf"/>
</dbReference>
<keyword evidence="3" id="KW-0804">Transcription</keyword>
<dbReference type="PANTHER" id="PTHR44846:SF1">
    <property type="entry name" value="MANNOSYL-D-GLYCERATE TRANSPORT_METABOLISM SYSTEM REPRESSOR MNGR-RELATED"/>
    <property type="match status" value="1"/>
</dbReference>
<keyword evidence="1" id="KW-0805">Transcription regulation</keyword>
<dbReference type="PROSITE" id="PS50949">
    <property type="entry name" value="HTH_GNTR"/>
    <property type="match status" value="1"/>
</dbReference>
<reference evidence="5 6" key="1">
    <citation type="journal article" date="2013" name="Int. J. Syst. Evol. Microbiol.">
        <title>Ilumatobacter nonamiense sp. nov. and Ilumatobacter coccineum sp. nov., isolated from seashore sand.</title>
        <authorList>
            <person name="Matsumoto A."/>
            <person name="Kasai H."/>
            <person name="Matsuo Y."/>
            <person name="Shizuri Y."/>
            <person name="Ichikawa N."/>
            <person name="Fujita N."/>
            <person name="Omura S."/>
            <person name="Takahashi Y."/>
        </authorList>
    </citation>
    <scope>NUCLEOTIDE SEQUENCE [LARGE SCALE GENOMIC DNA]</scope>
    <source>
        <strain evidence="6">NBRC 103263 / KCTC 29153 / YM16-304</strain>
    </source>
</reference>
<dbReference type="Gene3D" id="3.40.1410.10">
    <property type="entry name" value="Chorismate lyase-like"/>
    <property type="match status" value="1"/>
</dbReference>
<dbReference type="RefSeq" id="WP_015443603.1">
    <property type="nucleotide sequence ID" value="NC_020520.1"/>
</dbReference>
<dbReference type="SMART" id="SM00345">
    <property type="entry name" value="HTH_GNTR"/>
    <property type="match status" value="1"/>
</dbReference>
<sequence length="250" mass="28042">MTLDRDSPMPLWAQLEADLKKRLDTGEFDDRFPTDAELVAEYEVSRHTVREAIRHLNISGILRRERGRGTVVNRSEFEQPLGALYSLFQSVEASGATQRSHVLELREDINPAVAEHLGLDPDTPLFFLERIRCADDEPLALDRSWLPMSLAEPLLTSDFGRTALYDELAARVGVSPDAGWERIAPILPTPEQRKLLSMQRGEAAFSLERLGTADGTPIEWRTTLIRGGRYRFVSNFTRGTAPSMVAAAHD</sequence>
<evidence type="ECO:0000256" key="1">
    <source>
        <dbReference type="ARBA" id="ARBA00023015"/>
    </source>
</evidence>
<keyword evidence="6" id="KW-1185">Reference proteome</keyword>
<dbReference type="KEGG" id="aym:YM304_40420"/>
<dbReference type="Proteomes" id="UP000011863">
    <property type="component" value="Chromosome"/>
</dbReference>
<dbReference type="GO" id="GO:0045892">
    <property type="term" value="P:negative regulation of DNA-templated transcription"/>
    <property type="evidence" value="ECO:0007669"/>
    <property type="project" value="TreeGrafter"/>
</dbReference>
<protein>
    <submittedName>
        <fullName evidence="5">Putative GntR family transcriptional regulator</fullName>
    </submittedName>
</protein>
<evidence type="ECO:0000313" key="5">
    <source>
        <dbReference type="EMBL" id="BAN04356.1"/>
    </source>
</evidence>
<dbReference type="EMBL" id="AP012057">
    <property type="protein sequence ID" value="BAN04356.1"/>
    <property type="molecule type" value="Genomic_DNA"/>
</dbReference>
<dbReference type="Gene3D" id="1.10.10.10">
    <property type="entry name" value="Winged helix-like DNA-binding domain superfamily/Winged helix DNA-binding domain"/>
    <property type="match status" value="1"/>
</dbReference>
<organism evidence="5 6">
    <name type="scientific">Ilumatobacter coccineus (strain NBRC 103263 / KCTC 29153 / YM16-304)</name>
    <dbReference type="NCBI Taxonomy" id="1313172"/>
    <lineage>
        <taxon>Bacteria</taxon>
        <taxon>Bacillati</taxon>
        <taxon>Actinomycetota</taxon>
        <taxon>Acidimicrobiia</taxon>
        <taxon>Acidimicrobiales</taxon>
        <taxon>Ilumatobacteraceae</taxon>
        <taxon>Ilumatobacter</taxon>
    </lineage>
</organism>
<dbReference type="Pfam" id="PF07702">
    <property type="entry name" value="UTRA"/>
    <property type="match status" value="1"/>
</dbReference>
<dbReference type="InterPro" id="IPR000524">
    <property type="entry name" value="Tscrpt_reg_HTH_GntR"/>
</dbReference>
<dbReference type="SUPFAM" id="SSF64288">
    <property type="entry name" value="Chorismate lyase-like"/>
    <property type="match status" value="1"/>
</dbReference>
<dbReference type="GO" id="GO:0003700">
    <property type="term" value="F:DNA-binding transcription factor activity"/>
    <property type="evidence" value="ECO:0007669"/>
    <property type="project" value="InterPro"/>
</dbReference>
<dbReference type="AlphaFoldDB" id="A0A6C7EK81"/>
<dbReference type="SMART" id="SM00866">
    <property type="entry name" value="UTRA"/>
    <property type="match status" value="1"/>
</dbReference>
<evidence type="ECO:0000256" key="3">
    <source>
        <dbReference type="ARBA" id="ARBA00023163"/>
    </source>
</evidence>
<keyword evidence="2" id="KW-0238">DNA-binding</keyword>
<dbReference type="CDD" id="cd07377">
    <property type="entry name" value="WHTH_GntR"/>
    <property type="match status" value="1"/>
</dbReference>
<dbReference type="InterPro" id="IPR011663">
    <property type="entry name" value="UTRA"/>
</dbReference>
<dbReference type="PRINTS" id="PR00035">
    <property type="entry name" value="HTHGNTR"/>
</dbReference>
<proteinExistence type="predicted"/>